<keyword evidence="4" id="KW-0863">Zinc-finger</keyword>
<comment type="caution">
    <text evidence="9">The sequence shown here is derived from an EMBL/GenBank/DDBJ whole genome shotgun (WGS) entry which is preliminary data.</text>
</comment>
<keyword evidence="7" id="KW-0472">Membrane</keyword>
<reference evidence="9" key="1">
    <citation type="submission" date="2021-02" db="EMBL/GenBank/DDBJ databases">
        <title>Comparative genomics reveals that relaxation of natural selection precedes convergent phenotypic evolution of cavefish.</title>
        <authorList>
            <person name="Peng Z."/>
        </authorList>
    </citation>
    <scope>NUCLEOTIDE SEQUENCE</scope>
    <source>
        <tissue evidence="9">Muscle</tissue>
    </source>
</reference>
<dbReference type="AlphaFoldDB" id="A0A9W7T4G3"/>
<dbReference type="Pfam" id="PF13695">
    <property type="entry name" value="Zn_ribbon_3CxxC"/>
    <property type="match status" value="1"/>
</dbReference>
<evidence type="ECO:0000313" key="9">
    <source>
        <dbReference type="EMBL" id="KAI7791413.1"/>
    </source>
</evidence>
<evidence type="ECO:0000256" key="4">
    <source>
        <dbReference type="ARBA" id="ARBA00022771"/>
    </source>
</evidence>
<keyword evidence="3" id="KW-0479">Metal-binding</keyword>
<evidence type="ECO:0000256" key="7">
    <source>
        <dbReference type="ARBA" id="ARBA00023136"/>
    </source>
</evidence>
<name>A0A9W7T4G3_TRIRA</name>
<evidence type="ECO:0000256" key="5">
    <source>
        <dbReference type="ARBA" id="ARBA00022833"/>
    </source>
</evidence>
<dbReference type="GO" id="GO:0016020">
    <property type="term" value="C:membrane"/>
    <property type="evidence" value="ECO:0007669"/>
    <property type="project" value="UniProtKB-SubCell"/>
</dbReference>
<dbReference type="PANTHER" id="PTHR14402:SF8">
    <property type="entry name" value="RECEPTOR-TRANSPORTING PROTEIN 4"/>
    <property type="match status" value="1"/>
</dbReference>
<evidence type="ECO:0000256" key="3">
    <source>
        <dbReference type="ARBA" id="ARBA00022723"/>
    </source>
</evidence>
<evidence type="ECO:0000313" key="10">
    <source>
        <dbReference type="Proteomes" id="UP001059041"/>
    </source>
</evidence>
<protein>
    <submittedName>
        <fullName evidence="9">Receptor-transporting protein 2</fullName>
    </submittedName>
</protein>
<dbReference type="GO" id="GO:0008270">
    <property type="term" value="F:zinc ion binding"/>
    <property type="evidence" value="ECO:0007669"/>
    <property type="project" value="UniProtKB-KW"/>
</dbReference>
<feature type="domain" description="3CxxC-type" evidence="8">
    <location>
        <begin position="39"/>
        <end position="150"/>
    </location>
</feature>
<keyword evidence="10" id="KW-1185">Reference proteome</keyword>
<sequence length="156" mass="17721">SSPLNGETILLHGHTWHVTFDDSITPDGTAPGWYQYISGSFAGFTCSLCKRYWASKRVQVIFHFYLNSASNQGTIKVRCFKQECKRCDEAQMEEPNFPVENVDVLVERLVGKIRMRCYKEDLGDTNRASKLFDKIEGPHESLHCEACHLGICSQAK</sequence>
<evidence type="ECO:0000256" key="1">
    <source>
        <dbReference type="ARBA" id="ARBA00004167"/>
    </source>
</evidence>
<dbReference type="InterPro" id="IPR026096">
    <property type="entry name" value="R-trans_p"/>
</dbReference>
<evidence type="ECO:0000256" key="6">
    <source>
        <dbReference type="ARBA" id="ARBA00022989"/>
    </source>
</evidence>
<keyword evidence="5" id="KW-0862">Zinc</keyword>
<organism evidence="9 10">
    <name type="scientific">Triplophysa rosa</name>
    <name type="common">Cave loach</name>
    <dbReference type="NCBI Taxonomy" id="992332"/>
    <lineage>
        <taxon>Eukaryota</taxon>
        <taxon>Metazoa</taxon>
        <taxon>Chordata</taxon>
        <taxon>Craniata</taxon>
        <taxon>Vertebrata</taxon>
        <taxon>Euteleostomi</taxon>
        <taxon>Actinopterygii</taxon>
        <taxon>Neopterygii</taxon>
        <taxon>Teleostei</taxon>
        <taxon>Ostariophysi</taxon>
        <taxon>Cypriniformes</taxon>
        <taxon>Nemacheilidae</taxon>
        <taxon>Triplophysa</taxon>
    </lineage>
</organism>
<accession>A0A9W7T4G3</accession>
<evidence type="ECO:0000256" key="2">
    <source>
        <dbReference type="ARBA" id="ARBA00022692"/>
    </source>
</evidence>
<evidence type="ECO:0000259" key="8">
    <source>
        <dbReference type="SMART" id="SM01328"/>
    </source>
</evidence>
<dbReference type="GO" id="GO:0031849">
    <property type="term" value="F:olfactory receptor binding"/>
    <property type="evidence" value="ECO:0007669"/>
    <property type="project" value="TreeGrafter"/>
</dbReference>
<proteinExistence type="predicted"/>
<dbReference type="SMART" id="SM01328">
    <property type="entry name" value="zf-3CxxC"/>
    <property type="match status" value="1"/>
</dbReference>
<dbReference type="PANTHER" id="PTHR14402">
    <property type="entry name" value="RECEPTOR TRANSPORTING PROTEIN"/>
    <property type="match status" value="1"/>
</dbReference>
<keyword evidence="9" id="KW-0675">Receptor</keyword>
<keyword evidence="2" id="KW-0812">Transmembrane</keyword>
<dbReference type="GO" id="GO:0051205">
    <property type="term" value="P:protein insertion into membrane"/>
    <property type="evidence" value="ECO:0007669"/>
    <property type="project" value="TreeGrafter"/>
</dbReference>
<dbReference type="InterPro" id="IPR027377">
    <property type="entry name" value="ZAR1/RTP1-5-like_Znf-3CxxC"/>
</dbReference>
<gene>
    <name evidence="9" type="ORF">IRJ41_018863</name>
</gene>
<dbReference type="EMBL" id="JAFHDT010000025">
    <property type="protein sequence ID" value="KAI7791413.1"/>
    <property type="molecule type" value="Genomic_DNA"/>
</dbReference>
<keyword evidence="6" id="KW-1133">Transmembrane helix</keyword>
<dbReference type="GO" id="GO:0006612">
    <property type="term" value="P:protein targeting to membrane"/>
    <property type="evidence" value="ECO:0007669"/>
    <property type="project" value="TreeGrafter"/>
</dbReference>
<feature type="non-terminal residue" evidence="9">
    <location>
        <position position="156"/>
    </location>
</feature>
<dbReference type="Proteomes" id="UP001059041">
    <property type="component" value="Linkage Group LG25"/>
</dbReference>
<comment type="subcellular location">
    <subcellularLocation>
        <location evidence="1">Membrane</location>
        <topology evidence="1">Single-pass membrane protein</topology>
    </subcellularLocation>
</comment>